<evidence type="ECO:0000313" key="3">
    <source>
        <dbReference type="EMBL" id="GEL58090.1"/>
    </source>
</evidence>
<comment type="caution">
    <text evidence="2">The sequence shown here is derived from an EMBL/GenBank/DDBJ whole genome shotgun (WGS) entry which is preliminary data.</text>
</comment>
<sequence length="195" mass="20824">MRQAPEDSRLLFLTRLRTGLKGLPRTVIEEAVADYEAHFEAGRAAGRTEADIAQRLGDPARLAREIRAEAGVRRWEDERSLGSALGAIVGILGLAAIDLLIVLPILFLVGVCLLAFIAAGAALCLGGCLLLPFGVLGIHPDAGSDWLQNVMICLGLVTAGISITSFCVLITIGIFNLLVRYGRAHYRLIAPSQPL</sequence>
<keyword evidence="1" id="KW-0812">Transmembrane</keyword>
<accession>A0A6N3SL51</accession>
<proteinExistence type="predicted"/>
<keyword evidence="5" id="KW-1185">Reference proteome</keyword>
<evidence type="ECO:0000313" key="5">
    <source>
        <dbReference type="Proteomes" id="UP000321891"/>
    </source>
</evidence>
<dbReference type="STRING" id="1231339.Abci_011_116"/>
<organism evidence="2 4">
    <name type="scientific">Acetobacter cibinongensis</name>
    <dbReference type="NCBI Taxonomy" id="146475"/>
    <lineage>
        <taxon>Bacteria</taxon>
        <taxon>Pseudomonadati</taxon>
        <taxon>Pseudomonadota</taxon>
        <taxon>Alphaproteobacteria</taxon>
        <taxon>Acetobacterales</taxon>
        <taxon>Acetobacteraceae</taxon>
        <taxon>Acetobacter</taxon>
    </lineage>
</organism>
<accession>A0A0D6N4E8</accession>
<dbReference type="EMBL" id="BJVU01000002">
    <property type="protein sequence ID" value="GEL58090.1"/>
    <property type="molecule type" value="Genomic_DNA"/>
</dbReference>
<keyword evidence="1" id="KW-0472">Membrane</keyword>
<name>A0A0D6N4E8_9PROT</name>
<reference evidence="3 5" key="2">
    <citation type="submission" date="2019-07" db="EMBL/GenBank/DDBJ databases">
        <title>Whole genome shotgun sequence of Acetobacter cibinongensis NBRC 16605.</title>
        <authorList>
            <person name="Hosoyama A."/>
            <person name="Uohara A."/>
            <person name="Ohji S."/>
            <person name="Ichikawa N."/>
        </authorList>
    </citation>
    <scope>NUCLEOTIDE SEQUENCE [LARGE SCALE GENOMIC DNA]</scope>
    <source>
        <strain evidence="3 5">NBRC 16605</strain>
    </source>
</reference>
<feature type="transmembrane region" description="Helical" evidence="1">
    <location>
        <begin position="113"/>
        <end position="138"/>
    </location>
</feature>
<evidence type="ECO:0000313" key="4">
    <source>
        <dbReference type="Proteomes" id="UP000032671"/>
    </source>
</evidence>
<keyword evidence="1" id="KW-1133">Transmembrane helix</keyword>
<feature type="transmembrane region" description="Helical" evidence="1">
    <location>
        <begin position="83"/>
        <end position="107"/>
    </location>
</feature>
<dbReference type="Proteomes" id="UP000321891">
    <property type="component" value="Unassembled WGS sequence"/>
</dbReference>
<protein>
    <submittedName>
        <fullName evidence="3">Membrane protein</fullName>
    </submittedName>
</protein>
<reference evidence="2 4" key="1">
    <citation type="submission" date="2012-11" db="EMBL/GenBank/DDBJ databases">
        <title>Whole genome sequence of Acetobacter cibinongensis 4H-1.</title>
        <authorList>
            <person name="Azuma Y."/>
            <person name="Higashiura N."/>
            <person name="Hirakawa H."/>
            <person name="Matsushita K."/>
        </authorList>
    </citation>
    <scope>NUCLEOTIDE SEQUENCE [LARGE SCALE GENOMIC DNA]</scope>
    <source>
        <strain evidence="2 4">4H-1</strain>
    </source>
</reference>
<dbReference type="Proteomes" id="UP000032671">
    <property type="component" value="Unassembled WGS sequence"/>
</dbReference>
<dbReference type="AlphaFoldDB" id="A0A0D6N4E8"/>
<dbReference type="RefSeq" id="WP_048838433.1">
    <property type="nucleotide sequence ID" value="NZ_BAMV01000011.1"/>
</dbReference>
<gene>
    <name evidence="2" type="ORF">Abci_011_116</name>
    <name evidence="3" type="ORF">ACI01nite_06920</name>
</gene>
<feature type="transmembrane region" description="Helical" evidence="1">
    <location>
        <begin position="150"/>
        <end position="178"/>
    </location>
</feature>
<evidence type="ECO:0000313" key="2">
    <source>
        <dbReference type="EMBL" id="GAN60386.1"/>
    </source>
</evidence>
<dbReference type="EMBL" id="BAMV01000011">
    <property type="protein sequence ID" value="GAN60386.1"/>
    <property type="molecule type" value="Genomic_DNA"/>
</dbReference>
<dbReference type="Pfam" id="PF22564">
    <property type="entry name" value="HAAS"/>
    <property type="match status" value="1"/>
</dbReference>
<evidence type="ECO:0000256" key="1">
    <source>
        <dbReference type="SAM" id="Phobius"/>
    </source>
</evidence>